<proteinExistence type="predicted"/>
<keyword evidence="1" id="KW-0732">Signal</keyword>
<dbReference type="Proteomes" id="UP000298324">
    <property type="component" value="Unassembled WGS sequence"/>
</dbReference>
<evidence type="ECO:0000313" key="3">
    <source>
        <dbReference type="Proteomes" id="UP000298324"/>
    </source>
</evidence>
<gene>
    <name evidence="2" type="ORF">Psch_02413</name>
</gene>
<organism evidence="2 3">
    <name type="scientific">Pelotomaculum schinkii</name>
    <dbReference type="NCBI Taxonomy" id="78350"/>
    <lineage>
        <taxon>Bacteria</taxon>
        <taxon>Bacillati</taxon>
        <taxon>Bacillota</taxon>
        <taxon>Clostridia</taxon>
        <taxon>Eubacteriales</taxon>
        <taxon>Desulfotomaculaceae</taxon>
        <taxon>Pelotomaculum</taxon>
    </lineage>
</organism>
<feature type="signal peptide" evidence="1">
    <location>
        <begin position="1"/>
        <end position="23"/>
    </location>
</feature>
<comment type="caution">
    <text evidence="2">The sequence shown here is derived from an EMBL/GenBank/DDBJ whole genome shotgun (WGS) entry which is preliminary data.</text>
</comment>
<reference evidence="2 3" key="1">
    <citation type="journal article" date="2018" name="Environ. Microbiol.">
        <title>Novel energy conservation strategies and behaviour of Pelotomaculum schinkii driving syntrophic propionate catabolism.</title>
        <authorList>
            <person name="Hidalgo-Ahumada C.A.P."/>
            <person name="Nobu M.K."/>
            <person name="Narihiro T."/>
            <person name="Tamaki H."/>
            <person name="Liu W.T."/>
            <person name="Kamagata Y."/>
            <person name="Stams A.J.M."/>
            <person name="Imachi H."/>
            <person name="Sousa D.Z."/>
        </authorList>
    </citation>
    <scope>NUCLEOTIDE SEQUENCE [LARGE SCALE GENOMIC DNA]</scope>
    <source>
        <strain evidence="2 3">HH</strain>
    </source>
</reference>
<dbReference type="AlphaFoldDB" id="A0A4Y7R9B4"/>
<dbReference type="EMBL" id="QFGA01000002">
    <property type="protein sequence ID" value="TEB05372.1"/>
    <property type="molecule type" value="Genomic_DNA"/>
</dbReference>
<keyword evidence="3" id="KW-1185">Reference proteome</keyword>
<accession>A0A4Y7R9B4</accession>
<feature type="chain" id="PRO_5021411300" evidence="1">
    <location>
        <begin position="24"/>
        <end position="273"/>
    </location>
</feature>
<name>A0A4Y7R9B4_9FIRM</name>
<dbReference type="RefSeq" id="WP_190240443.1">
    <property type="nucleotide sequence ID" value="NZ_QFGA01000002.1"/>
</dbReference>
<protein>
    <submittedName>
        <fullName evidence="2">Uncharacterized protein</fullName>
    </submittedName>
</protein>
<evidence type="ECO:0000313" key="2">
    <source>
        <dbReference type="EMBL" id="TEB05372.1"/>
    </source>
</evidence>
<sequence length="273" mass="30500">MKKYVLLLLVLAFCVTMPTAVFAASDNPSQVIILDERYNALPEHEKSFVDKIVKAHENSKSLEDYQKELNSIGMEVEKTYVKEIKIIKDSQGKQIPVVISNKEYSGFYNPDKNTDDIIIMGGTKSDLTLSAVVSRTQSGDSGYIDVDYYFNWSNCEEIDGSDDGWAVNWQTDAVYAVARGHDSDLTRVKTVTGGMGVTTDDDNSRGWAWVTLRPLDGGSPFDAHGELVQEYCHTYGFNCPPVSFSVSSGFVSVGVEVDPLNERHWVEEEEDFF</sequence>
<evidence type="ECO:0000256" key="1">
    <source>
        <dbReference type="SAM" id="SignalP"/>
    </source>
</evidence>